<dbReference type="InterPro" id="IPR003694">
    <property type="entry name" value="NAD_synthase"/>
</dbReference>
<dbReference type="InterPro" id="IPR003010">
    <property type="entry name" value="C-N_Hydrolase"/>
</dbReference>
<dbReference type="SUPFAM" id="SSF56317">
    <property type="entry name" value="Carbon-nitrogen hydrolase"/>
    <property type="match status" value="1"/>
</dbReference>
<name>A0ABN0QS36_MYCUL</name>
<dbReference type="GO" id="GO:0016787">
    <property type="term" value="F:hydrolase activity"/>
    <property type="evidence" value="ECO:0007669"/>
    <property type="project" value="UniProtKB-KW"/>
</dbReference>
<keyword evidence="4" id="KW-0378">Hydrolase</keyword>
<dbReference type="InterPro" id="IPR036526">
    <property type="entry name" value="C-N_Hydrolase_sf"/>
</dbReference>
<feature type="region of interest" description="Disordered" evidence="2">
    <location>
        <begin position="226"/>
        <end position="248"/>
    </location>
</feature>
<organism evidence="4 5">
    <name type="scientific">Mycobacterium ulcerans str. Harvey</name>
    <dbReference type="NCBI Taxonomy" id="1299332"/>
    <lineage>
        <taxon>Bacteria</taxon>
        <taxon>Bacillati</taxon>
        <taxon>Actinomycetota</taxon>
        <taxon>Actinomycetes</taxon>
        <taxon>Mycobacteriales</taxon>
        <taxon>Mycobacteriaceae</taxon>
        <taxon>Mycobacterium</taxon>
        <taxon>Mycobacterium ulcerans group</taxon>
    </lineage>
</organism>
<dbReference type="EMBL" id="JAOL01000161">
    <property type="protein sequence ID" value="EUA87492.1"/>
    <property type="molecule type" value="Genomic_DNA"/>
</dbReference>
<evidence type="ECO:0000313" key="5">
    <source>
        <dbReference type="Proteomes" id="UP000020681"/>
    </source>
</evidence>
<dbReference type="PANTHER" id="PTHR23090:SF9">
    <property type="entry name" value="GLUTAMINE-DEPENDENT NAD(+) SYNTHETASE"/>
    <property type="match status" value="1"/>
</dbReference>
<sequence>MDFYNAYGQGFVRVAACTHHTTLGDPAANAASVLGLARQCHDDGVALAVFPELTLSGYSIEDILLQDALLDAVQDVLLDVVTASANLLPVLVIGAPLRYQHRIYNTAVVIHRGAVLGVVPKSYLPTYREFYERRQVAAGDDERGTIRVCGADVPFGPTYSSPPPTCPASCCTSRSVRTCSSPYRPVLRQRWRARRYLPTCPGARSPSGAPRTVRCWPARRRHGVWPPMSMPRRGRASRRRTWPGTARP</sequence>
<evidence type="ECO:0000259" key="3">
    <source>
        <dbReference type="PROSITE" id="PS50263"/>
    </source>
</evidence>
<accession>A0ABN0QS36</accession>
<keyword evidence="1" id="KW-0436">Ligase</keyword>
<comment type="caution">
    <text evidence="4">The sequence shown here is derived from an EMBL/GenBank/DDBJ whole genome shotgun (WGS) entry which is preliminary data.</text>
</comment>
<proteinExistence type="predicted"/>
<protein>
    <submittedName>
        <fullName evidence="4">Carbon-nitrogen hydrolase family protein</fullName>
    </submittedName>
</protein>
<evidence type="ECO:0000313" key="4">
    <source>
        <dbReference type="EMBL" id="EUA87492.1"/>
    </source>
</evidence>
<evidence type="ECO:0000256" key="2">
    <source>
        <dbReference type="SAM" id="MobiDB-lite"/>
    </source>
</evidence>
<reference evidence="4 5" key="1">
    <citation type="submission" date="2014-01" db="EMBL/GenBank/DDBJ databases">
        <authorList>
            <person name="Dobos K."/>
            <person name="Lenaerts A."/>
            <person name="Ordway D."/>
            <person name="DeGroote M.A."/>
            <person name="Parker T."/>
            <person name="Sizemore C."/>
            <person name="Tallon L.J."/>
            <person name="Sadzewicz L.K."/>
            <person name="Sengamalay N."/>
            <person name="Fraser C.M."/>
            <person name="Hine E."/>
            <person name="Shefchek K.A."/>
            <person name="Das S.P."/>
            <person name="Tettelin H."/>
        </authorList>
    </citation>
    <scope>NUCLEOTIDE SEQUENCE [LARGE SCALE GENOMIC DNA]</scope>
    <source>
        <strain evidence="4 5">Harvey</strain>
    </source>
</reference>
<dbReference type="Pfam" id="PF00795">
    <property type="entry name" value="CN_hydrolase"/>
    <property type="match status" value="1"/>
</dbReference>
<keyword evidence="5" id="KW-1185">Reference proteome</keyword>
<dbReference type="PROSITE" id="PS50263">
    <property type="entry name" value="CN_HYDROLASE"/>
    <property type="match status" value="1"/>
</dbReference>
<dbReference type="PANTHER" id="PTHR23090">
    <property type="entry name" value="NH 3 /GLUTAMINE-DEPENDENT NAD + SYNTHETASE"/>
    <property type="match status" value="1"/>
</dbReference>
<gene>
    <name evidence="4" type="ORF">I551_6038</name>
</gene>
<dbReference type="Gene3D" id="3.60.110.10">
    <property type="entry name" value="Carbon-nitrogen hydrolase"/>
    <property type="match status" value="1"/>
</dbReference>
<dbReference type="CDD" id="cd07570">
    <property type="entry name" value="GAT_Gln-NAD-synth"/>
    <property type="match status" value="1"/>
</dbReference>
<dbReference type="Proteomes" id="UP000020681">
    <property type="component" value="Unassembled WGS sequence"/>
</dbReference>
<feature type="domain" description="CN hydrolase" evidence="3">
    <location>
        <begin position="12"/>
        <end position="248"/>
    </location>
</feature>
<evidence type="ECO:0000256" key="1">
    <source>
        <dbReference type="ARBA" id="ARBA00022598"/>
    </source>
</evidence>
<feature type="compositionally biased region" description="Basic residues" evidence="2">
    <location>
        <begin position="232"/>
        <end position="241"/>
    </location>
</feature>